<dbReference type="InterPro" id="IPR011050">
    <property type="entry name" value="Pectin_lyase_fold/virulence"/>
</dbReference>
<dbReference type="InterPro" id="IPR013783">
    <property type="entry name" value="Ig-like_fold"/>
</dbReference>
<organism evidence="3 4">
    <name type="scientific">Hymenobacter crusticola</name>
    <dbReference type="NCBI Taxonomy" id="1770526"/>
    <lineage>
        <taxon>Bacteria</taxon>
        <taxon>Pseudomonadati</taxon>
        <taxon>Bacteroidota</taxon>
        <taxon>Cytophagia</taxon>
        <taxon>Cytophagales</taxon>
        <taxon>Hymenobacteraceae</taxon>
        <taxon>Hymenobacter</taxon>
    </lineage>
</organism>
<dbReference type="EMBL" id="MTSE01000001">
    <property type="protein sequence ID" value="OUJ76082.1"/>
    <property type="molecule type" value="Genomic_DNA"/>
</dbReference>
<dbReference type="Gene3D" id="2.60.120.260">
    <property type="entry name" value="Galactose-binding domain-like"/>
    <property type="match status" value="2"/>
</dbReference>
<comment type="caution">
    <text evidence="3">The sequence shown here is derived from an EMBL/GenBank/DDBJ whole genome shotgun (WGS) entry which is preliminary data.</text>
</comment>
<dbReference type="Proteomes" id="UP000194873">
    <property type="component" value="Unassembled WGS sequence"/>
</dbReference>
<feature type="region of interest" description="Disordered" evidence="1">
    <location>
        <begin position="627"/>
        <end position="657"/>
    </location>
</feature>
<protein>
    <recommendedName>
        <fullName evidence="2">Secretion system C-terminal sorting domain-containing protein</fullName>
    </recommendedName>
</protein>
<keyword evidence="4" id="KW-1185">Reference proteome</keyword>
<feature type="domain" description="Secretion system C-terminal sorting" evidence="2">
    <location>
        <begin position="807"/>
        <end position="883"/>
    </location>
</feature>
<feature type="compositionally biased region" description="Low complexity" evidence="1">
    <location>
        <begin position="628"/>
        <end position="644"/>
    </location>
</feature>
<dbReference type="SUPFAM" id="SSF51126">
    <property type="entry name" value="Pectin lyase-like"/>
    <property type="match status" value="1"/>
</dbReference>
<gene>
    <name evidence="3" type="ORF">BXP70_02050</name>
</gene>
<name>A0A243WJL7_9BACT</name>
<proteinExistence type="predicted"/>
<evidence type="ECO:0000256" key="1">
    <source>
        <dbReference type="SAM" id="MobiDB-lite"/>
    </source>
</evidence>
<evidence type="ECO:0000259" key="2">
    <source>
        <dbReference type="Pfam" id="PF18962"/>
    </source>
</evidence>
<dbReference type="Pfam" id="PF18962">
    <property type="entry name" value="Por_Secre_tail"/>
    <property type="match status" value="1"/>
</dbReference>
<dbReference type="NCBIfam" id="TIGR04183">
    <property type="entry name" value="Por_Secre_tail"/>
    <property type="match status" value="1"/>
</dbReference>
<dbReference type="Gene3D" id="2.60.40.10">
    <property type="entry name" value="Immunoglobulins"/>
    <property type="match status" value="1"/>
</dbReference>
<sequence>MAQAPELAYAAPVTITRGGTYTGNYRSLDSNTPCVRVATTEPVILQNCTFAGAGDLIVTGSGADLTVRNSKGYGLTPSQDNRPRGRFVDAWQAKQLVVEHNYLEQTTGILANRWSGNGSDQQTIKVRYNQGLNCDGRFRNGGKENRSFVQLNTVQNLANIEVSYNEFRNLPNQSAVEDNMNFYNSSGTTYSPIKVHDNIVYGAYPYPATASYYSGTGMTTDGDGPTANLTAGYLEAYNNQFVSTCNAAMNIAAGHDIYYHDNRMVTSGVLTDGTSLNSNYAAAAIFNGYNVLASVFFNNRIENNLIGYVKKGANFPYDNRQDQDIYTGSNQMPRTGNNHLPNPITLATEQNEWALWQQKLQQNGITVGVEGSTPTPSPAPTAESSVINPGFEADQGPVQEPQGWLTTTGQGTAANADYTETYPNAHTGTYHGTHYRPNSYEIYTYQTVKNLAVGTYQAKAWVKSASTQSQLQVKNYGGTPLSLTIPATSGAENGEWKQVIISNIAVSNGQCELGFYTNAAAGQWLYFDDVELVKQTSTATNAAPSVSLTAPTATAANVAVTLSANATDSDGSITKVEFFNGDTKLGEASSAPYQLSWTPTAAGSYSLTARATDNGGATATSTAITLTVSTPSPTSSSSNSVRNSGFEADRGPVQEPQGWQTWAERGADANADYTETYPSAHTGTYHGTHYRPNSYKVYTFQIMPNLPNGRYSVRAWTKSGGNQSKLYIRNYGGSQITTSIPATSGGVNGEWKQVIVDNIQVTNGTCEVGFYSDANAGEWLYFDDVELVQQDGASAQSRMANAIELSLYPNPANEQLTLTTSFEQAGTVDIAITTLQGTQMSRQQQQVQAGTQTLRIATNDLPVGTYIVQLQDGFQLRTQRLMIEH</sequence>
<dbReference type="Pfam" id="PF17957">
    <property type="entry name" value="Big_7"/>
    <property type="match status" value="1"/>
</dbReference>
<dbReference type="OrthoDB" id="901313at2"/>
<dbReference type="InterPro" id="IPR026444">
    <property type="entry name" value="Secre_tail"/>
</dbReference>
<dbReference type="SUPFAM" id="SSF49299">
    <property type="entry name" value="PKD domain"/>
    <property type="match status" value="1"/>
</dbReference>
<reference evidence="3 4" key="1">
    <citation type="submission" date="2017-01" db="EMBL/GenBank/DDBJ databases">
        <title>A new Hymenobacter.</title>
        <authorList>
            <person name="Liang Y."/>
            <person name="Feng F."/>
        </authorList>
    </citation>
    <scope>NUCLEOTIDE SEQUENCE [LARGE SCALE GENOMIC DNA]</scope>
    <source>
        <strain evidence="3">MIMBbqt21</strain>
    </source>
</reference>
<dbReference type="CDD" id="cd00146">
    <property type="entry name" value="PKD"/>
    <property type="match status" value="1"/>
</dbReference>
<evidence type="ECO:0000313" key="3">
    <source>
        <dbReference type="EMBL" id="OUJ76082.1"/>
    </source>
</evidence>
<dbReference type="InterPro" id="IPR035986">
    <property type="entry name" value="PKD_dom_sf"/>
</dbReference>
<accession>A0A243WJL7</accession>
<dbReference type="AlphaFoldDB" id="A0A243WJL7"/>
<evidence type="ECO:0000313" key="4">
    <source>
        <dbReference type="Proteomes" id="UP000194873"/>
    </source>
</evidence>